<dbReference type="SUPFAM" id="SSF53335">
    <property type="entry name" value="S-adenosyl-L-methionine-dependent methyltransferases"/>
    <property type="match status" value="1"/>
</dbReference>
<sequence length="236" mass="26382">MNHSLTYLLSYLTDRRPAGSQLTGRLEELIRRGYPPQYLIGRVEFMGLDLIITPGVFIPRPETELLIEHILNENGYRFGLEIGVGSGAIMVALLTRLPHLFMVGTEISPVALEVCRANLLHHQLRDRAMLILSPHLDIFSPQSFDLVVANPPYIPTGELSHLPRRVRFEPRSALDGGEDGAVLLRDILTKAPILLRPGGLLALEIDPGIEIPSSTLREIRIYPDYSGDDRILIGRR</sequence>
<dbReference type="PANTHER" id="PTHR18895:SF74">
    <property type="entry name" value="MTRF1L RELEASE FACTOR GLUTAMINE METHYLTRANSFERASE"/>
    <property type="match status" value="1"/>
</dbReference>
<proteinExistence type="predicted"/>
<dbReference type="InterPro" id="IPR007848">
    <property type="entry name" value="Small_mtfrase_dom"/>
</dbReference>
<dbReference type="Pfam" id="PF05175">
    <property type="entry name" value="MTS"/>
    <property type="match status" value="1"/>
</dbReference>
<dbReference type="NCBIfam" id="TIGR00536">
    <property type="entry name" value="hemK_fam"/>
    <property type="match status" value="1"/>
</dbReference>
<evidence type="ECO:0000256" key="3">
    <source>
        <dbReference type="ARBA" id="ARBA00022679"/>
    </source>
</evidence>
<feature type="domain" description="Methyltransferase small" evidence="6">
    <location>
        <begin position="62"/>
        <end position="153"/>
    </location>
</feature>
<keyword evidence="3 7" id="KW-0808">Transferase</keyword>
<keyword evidence="4" id="KW-0949">S-adenosyl-L-methionine</keyword>
<dbReference type="CDD" id="cd02440">
    <property type="entry name" value="AdoMet_MTases"/>
    <property type="match status" value="1"/>
</dbReference>
<evidence type="ECO:0000313" key="7">
    <source>
        <dbReference type="EMBL" id="RKX70839.1"/>
    </source>
</evidence>
<dbReference type="PROSITE" id="PS00092">
    <property type="entry name" value="N6_MTASE"/>
    <property type="match status" value="1"/>
</dbReference>
<evidence type="ECO:0000313" key="8">
    <source>
        <dbReference type="Proteomes" id="UP000268469"/>
    </source>
</evidence>
<reference evidence="7 8" key="1">
    <citation type="submission" date="2018-06" db="EMBL/GenBank/DDBJ databases">
        <title>Extensive metabolic versatility and redundancy in microbially diverse, dynamic hydrothermal sediments.</title>
        <authorList>
            <person name="Dombrowski N."/>
            <person name="Teske A."/>
            <person name="Baker B.J."/>
        </authorList>
    </citation>
    <scope>NUCLEOTIDE SEQUENCE [LARGE SCALE GENOMIC DNA]</scope>
    <source>
        <strain evidence="7">B36_G15</strain>
    </source>
</reference>
<dbReference type="GO" id="GO:0032259">
    <property type="term" value="P:methylation"/>
    <property type="evidence" value="ECO:0007669"/>
    <property type="project" value="UniProtKB-KW"/>
</dbReference>
<evidence type="ECO:0000256" key="4">
    <source>
        <dbReference type="ARBA" id="ARBA00022691"/>
    </source>
</evidence>
<dbReference type="InterPro" id="IPR029063">
    <property type="entry name" value="SAM-dependent_MTases_sf"/>
</dbReference>
<dbReference type="Gene3D" id="3.40.50.150">
    <property type="entry name" value="Vaccinia Virus protein VP39"/>
    <property type="match status" value="1"/>
</dbReference>
<dbReference type="EC" id="2.1.1.297" evidence="1"/>
<dbReference type="PANTHER" id="PTHR18895">
    <property type="entry name" value="HEMK METHYLTRANSFERASE"/>
    <property type="match status" value="1"/>
</dbReference>
<dbReference type="GO" id="GO:0102559">
    <property type="term" value="F:peptide chain release factor N(5)-glutamine methyltransferase activity"/>
    <property type="evidence" value="ECO:0007669"/>
    <property type="project" value="UniProtKB-EC"/>
</dbReference>
<evidence type="ECO:0000256" key="5">
    <source>
        <dbReference type="ARBA" id="ARBA00048391"/>
    </source>
</evidence>
<accession>A0A660SJ55</accession>
<organism evidence="7 8">
    <name type="scientific">candidate division WOR-3 bacterium</name>
    <dbReference type="NCBI Taxonomy" id="2052148"/>
    <lineage>
        <taxon>Bacteria</taxon>
        <taxon>Bacteria division WOR-3</taxon>
    </lineage>
</organism>
<keyword evidence="2 7" id="KW-0489">Methyltransferase</keyword>
<dbReference type="Proteomes" id="UP000268469">
    <property type="component" value="Unassembled WGS sequence"/>
</dbReference>
<protein>
    <recommendedName>
        <fullName evidence="1">peptide chain release factor N(5)-glutamine methyltransferase</fullName>
        <ecNumber evidence="1">2.1.1.297</ecNumber>
    </recommendedName>
</protein>
<gene>
    <name evidence="7" type="ORF">DRP53_03600</name>
</gene>
<comment type="caution">
    <text evidence="7">The sequence shown here is derived from an EMBL/GenBank/DDBJ whole genome shotgun (WGS) entry which is preliminary data.</text>
</comment>
<dbReference type="InterPro" id="IPR050320">
    <property type="entry name" value="N5-glutamine_MTase"/>
</dbReference>
<evidence type="ECO:0000256" key="1">
    <source>
        <dbReference type="ARBA" id="ARBA00012771"/>
    </source>
</evidence>
<dbReference type="EMBL" id="QNBE01000025">
    <property type="protein sequence ID" value="RKX70839.1"/>
    <property type="molecule type" value="Genomic_DNA"/>
</dbReference>
<dbReference type="GO" id="GO:0003676">
    <property type="term" value="F:nucleic acid binding"/>
    <property type="evidence" value="ECO:0007669"/>
    <property type="project" value="InterPro"/>
</dbReference>
<dbReference type="AlphaFoldDB" id="A0A660SJ55"/>
<comment type="catalytic activity">
    <reaction evidence="5">
        <text>L-glutaminyl-[peptide chain release factor] + S-adenosyl-L-methionine = N(5)-methyl-L-glutaminyl-[peptide chain release factor] + S-adenosyl-L-homocysteine + H(+)</text>
        <dbReference type="Rhea" id="RHEA:42896"/>
        <dbReference type="Rhea" id="RHEA-COMP:10271"/>
        <dbReference type="Rhea" id="RHEA-COMP:10272"/>
        <dbReference type="ChEBI" id="CHEBI:15378"/>
        <dbReference type="ChEBI" id="CHEBI:30011"/>
        <dbReference type="ChEBI" id="CHEBI:57856"/>
        <dbReference type="ChEBI" id="CHEBI:59789"/>
        <dbReference type="ChEBI" id="CHEBI:61891"/>
        <dbReference type="EC" id="2.1.1.297"/>
    </reaction>
</comment>
<name>A0A660SJ55_UNCW3</name>
<dbReference type="InterPro" id="IPR004556">
    <property type="entry name" value="HemK-like"/>
</dbReference>
<dbReference type="InterPro" id="IPR002052">
    <property type="entry name" value="DNA_methylase_N6_adenine_CS"/>
</dbReference>
<evidence type="ECO:0000259" key="6">
    <source>
        <dbReference type="Pfam" id="PF05175"/>
    </source>
</evidence>
<evidence type="ECO:0000256" key="2">
    <source>
        <dbReference type="ARBA" id="ARBA00022603"/>
    </source>
</evidence>